<evidence type="ECO:0000256" key="6">
    <source>
        <dbReference type="SAM" id="Phobius"/>
    </source>
</evidence>
<keyword evidence="2" id="KW-0813">Transport</keyword>
<evidence type="ECO:0000256" key="5">
    <source>
        <dbReference type="ARBA" id="ARBA00023136"/>
    </source>
</evidence>
<feature type="transmembrane region" description="Helical" evidence="6">
    <location>
        <begin position="413"/>
        <end position="433"/>
    </location>
</feature>
<keyword evidence="5 6" id="KW-0472">Membrane</keyword>
<dbReference type="GO" id="GO:0015171">
    <property type="term" value="F:amino acid transmembrane transporter activity"/>
    <property type="evidence" value="ECO:0007669"/>
    <property type="project" value="TreeGrafter"/>
</dbReference>
<dbReference type="EMBL" id="QLLR01000029">
    <property type="protein sequence ID" value="RAJ24901.1"/>
    <property type="molecule type" value="Genomic_DNA"/>
</dbReference>
<accession>A0A327S7M1</accession>
<evidence type="ECO:0000256" key="3">
    <source>
        <dbReference type="ARBA" id="ARBA00022692"/>
    </source>
</evidence>
<feature type="transmembrane region" description="Helical" evidence="6">
    <location>
        <begin position="212"/>
        <end position="232"/>
    </location>
</feature>
<sequence length="508" mass="54921">MQPEIHLTIQALILQKLAMLFKKPIKLLIEEQENKGENGLTRTLGPYNLVALGIGAIVGAGIFSLTGIVASENAGPAVILSFILAGVACAFCALCYAEYASMIPVAGSAYTYTYATLGEFMAWIIGWDLVLEYALASATVAVSWSSYAIKLLAQLQIHLPPKLTSSPFDPVKLADGTMLQGGIINLPAVFIVVILSLVLVKGTQESATINNLLVILKISVILLFIAMGWSFINTANYSPFIPENTGEFGHFGWSGIVRGAAVVFFGFIGFDAVSTAAQEAKNPQKDMPIGIIGSLLVATVLYVAFSYVMTGLAPYTVFKGDASPAATAFAVTGYHFLNSALIIAILAGYTSVILVMLLGQSRVFYSMSKDGLLPEFFSNIHPRFKTPWKSNLFFLVFVGLLAGLVPISDLGHMVSIGTLFAFSLVALGVIILRRTNPEIPRSFKVPFVPLIPILGIAVCVCLMAGLPIESWERLFIWMAAGIVFYFLYGKKNSKLRKQYRENNGKPEL</sequence>
<dbReference type="Proteomes" id="UP000249754">
    <property type="component" value="Unassembled WGS sequence"/>
</dbReference>
<gene>
    <name evidence="7" type="ORF">LY11_04259</name>
</gene>
<keyword evidence="4 6" id="KW-1133">Transmembrane helix</keyword>
<reference evidence="7 8" key="1">
    <citation type="submission" date="2018-06" db="EMBL/GenBank/DDBJ databases">
        <title>Genomic Encyclopedia of Archaeal and Bacterial Type Strains, Phase II (KMG-II): from individual species to whole genera.</title>
        <authorList>
            <person name="Goeker M."/>
        </authorList>
    </citation>
    <scope>NUCLEOTIDE SEQUENCE [LARGE SCALE GENOMIC DNA]</scope>
    <source>
        <strain evidence="7 8">DSM 14825</strain>
    </source>
</reference>
<name>A0A327S7M1_9SPHI</name>
<dbReference type="GO" id="GO:0016020">
    <property type="term" value="C:membrane"/>
    <property type="evidence" value="ECO:0007669"/>
    <property type="project" value="UniProtKB-SubCell"/>
</dbReference>
<keyword evidence="3 6" id="KW-0812">Transmembrane</keyword>
<protein>
    <submittedName>
        <fullName evidence="7">APA family basic amino acid/polyamine antiporter</fullName>
    </submittedName>
</protein>
<dbReference type="Gene3D" id="1.20.1740.10">
    <property type="entry name" value="Amino acid/polyamine transporter I"/>
    <property type="match status" value="1"/>
</dbReference>
<feature type="transmembrane region" description="Helical" evidence="6">
    <location>
        <begin position="445"/>
        <end position="468"/>
    </location>
</feature>
<feature type="transmembrane region" description="Helical" evidence="6">
    <location>
        <begin position="252"/>
        <end position="277"/>
    </location>
</feature>
<feature type="transmembrane region" description="Helical" evidence="6">
    <location>
        <begin position="178"/>
        <end position="200"/>
    </location>
</feature>
<evidence type="ECO:0000313" key="8">
    <source>
        <dbReference type="Proteomes" id="UP000249754"/>
    </source>
</evidence>
<feature type="transmembrane region" description="Helical" evidence="6">
    <location>
        <begin position="109"/>
        <end position="127"/>
    </location>
</feature>
<feature type="transmembrane region" description="Helical" evidence="6">
    <location>
        <begin position="77"/>
        <end position="97"/>
    </location>
</feature>
<feature type="transmembrane region" description="Helical" evidence="6">
    <location>
        <begin position="474"/>
        <end position="490"/>
    </location>
</feature>
<evidence type="ECO:0000256" key="1">
    <source>
        <dbReference type="ARBA" id="ARBA00004141"/>
    </source>
</evidence>
<feature type="transmembrane region" description="Helical" evidence="6">
    <location>
        <begin position="336"/>
        <end position="359"/>
    </location>
</feature>
<dbReference type="PANTHER" id="PTHR43243:SF4">
    <property type="entry name" value="CATIONIC AMINO ACID TRANSPORTER 4"/>
    <property type="match status" value="1"/>
</dbReference>
<comment type="subcellular location">
    <subcellularLocation>
        <location evidence="1">Membrane</location>
        <topology evidence="1">Multi-pass membrane protein</topology>
    </subcellularLocation>
</comment>
<dbReference type="PANTHER" id="PTHR43243">
    <property type="entry name" value="INNER MEMBRANE TRANSPORTER YGJI-RELATED"/>
    <property type="match status" value="1"/>
</dbReference>
<proteinExistence type="predicted"/>
<evidence type="ECO:0000256" key="4">
    <source>
        <dbReference type="ARBA" id="ARBA00022989"/>
    </source>
</evidence>
<dbReference type="AlphaFoldDB" id="A0A327S7M1"/>
<dbReference type="PIRSF" id="PIRSF006060">
    <property type="entry name" value="AA_transporter"/>
    <property type="match status" value="1"/>
</dbReference>
<evidence type="ECO:0000256" key="2">
    <source>
        <dbReference type="ARBA" id="ARBA00022448"/>
    </source>
</evidence>
<comment type="caution">
    <text evidence="7">The sequence shown here is derived from an EMBL/GenBank/DDBJ whole genome shotgun (WGS) entry which is preliminary data.</text>
</comment>
<feature type="transmembrane region" description="Helical" evidence="6">
    <location>
        <begin position="49"/>
        <end position="71"/>
    </location>
</feature>
<dbReference type="InterPro" id="IPR002293">
    <property type="entry name" value="AA/rel_permease1"/>
</dbReference>
<dbReference type="Pfam" id="PF13520">
    <property type="entry name" value="AA_permease_2"/>
    <property type="match status" value="1"/>
</dbReference>
<feature type="transmembrane region" description="Helical" evidence="6">
    <location>
        <begin position="390"/>
        <end position="407"/>
    </location>
</feature>
<evidence type="ECO:0000313" key="7">
    <source>
        <dbReference type="EMBL" id="RAJ24901.1"/>
    </source>
</evidence>
<feature type="transmembrane region" description="Helical" evidence="6">
    <location>
        <begin position="289"/>
        <end position="316"/>
    </location>
</feature>
<organism evidence="7 8">
    <name type="scientific">Pedobacter cryoconitis</name>
    <dbReference type="NCBI Taxonomy" id="188932"/>
    <lineage>
        <taxon>Bacteria</taxon>
        <taxon>Pseudomonadati</taxon>
        <taxon>Bacteroidota</taxon>
        <taxon>Sphingobacteriia</taxon>
        <taxon>Sphingobacteriales</taxon>
        <taxon>Sphingobacteriaceae</taxon>
        <taxon>Pedobacter</taxon>
    </lineage>
</organism>